<organism evidence="1 2">
    <name type="scientific">Luteolibacter pohnpeiensis</name>
    <dbReference type="NCBI Taxonomy" id="454153"/>
    <lineage>
        <taxon>Bacteria</taxon>
        <taxon>Pseudomonadati</taxon>
        <taxon>Verrucomicrobiota</taxon>
        <taxon>Verrucomicrobiia</taxon>
        <taxon>Verrucomicrobiales</taxon>
        <taxon>Verrucomicrobiaceae</taxon>
        <taxon>Luteolibacter</taxon>
    </lineage>
</organism>
<dbReference type="Proteomes" id="UP000603141">
    <property type="component" value="Unassembled WGS sequence"/>
</dbReference>
<accession>A0A934S6W1</accession>
<comment type="caution">
    <text evidence="1">The sequence shown here is derived from an EMBL/GenBank/DDBJ whole genome shotgun (WGS) entry which is preliminary data.</text>
</comment>
<protein>
    <submittedName>
        <fullName evidence="1">Uncharacterized protein</fullName>
    </submittedName>
</protein>
<dbReference type="RefSeq" id="WP_200272215.1">
    <property type="nucleotide sequence ID" value="NZ_JAENIJ010000027.1"/>
</dbReference>
<dbReference type="AlphaFoldDB" id="A0A934S6W1"/>
<proteinExistence type="predicted"/>
<dbReference type="EMBL" id="JAENIJ010000027">
    <property type="protein sequence ID" value="MBK1883751.1"/>
    <property type="molecule type" value="Genomic_DNA"/>
</dbReference>
<evidence type="ECO:0000313" key="1">
    <source>
        <dbReference type="EMBL" id="MBK1883751.1"/>
    </source>
</evidence>
<sequence length="73" mass="8545">MHTFTNYEDWKLAITQKCGLHLTEAYCTERAAALRNLKDEKTQSFLTTYGEEYYKQVIAWFEKALNEAKSSQS</sequence>
<reference evidence="1" key="1">
    <citation type="submission" date="2021-01" db="EMBL/GenBank/DDBJ databases">
        <title>Modified the classification status of verrucomicrobia.</title>
        <authorList>
            <person name="Feng X."/>
        </authorList>
    </citation>
    <scope>NUCLEOTIDE SEQUENCE</scope>
    <source>
        <strain evidence="1">KCTC 22041</strain>
    </source>
</reference>
<evidence type="ECO:0000313" key="2">
    <source>
        <dbReference type="Proteomes" id="UP000603141"/>
    </source>
</evidence>
<name>A0A934S6W1_9BACT</name>
<keyword evidence="2" id="KW-1185">Reference proteome</keyword>
<gene>
    <name evidence="1" type="ORF">JIN85_15135</name>
</gene>